<evidence type="ECO:0000313" key="2">
    <source>
        <dbReference type="EMBL" id="ACN27416.1"/>
    </source>
</evidence>
<accession>C0P350</accession>
<protein>
    <submittedName>
        <fullName evidence="2">Uncharacterized protein</fullName>
    </submittedName>
</protein>
<evidence type="ECO:0000256" key="1">
    <source>
        <dbReference type="SAM" id="MobiDB-lite"/>
    </source>
</evidence>
<proteinExistence type="evidence at transcript level"/>
<feature type="region of interest" description="Disordered" evidence="1">
    <location>
        <begin position="1"/>
        <end position="20"/>
    </location>
</feature>
<sequence>MKNINQDAAEKEAEGEEDFVEGNTCWQVEIAEQSQSRLNVAFGLVNSLPGAH</sequence>
<name>C0P350_MAIZE</name>
<dbReference type="AlphaFoldDB" id="C0P350"/>
<dbReference type="EMBL" id="BT062719">
    <property type="protein sequence ID" value="ACN27416.1"/>
    <property type="molecule type" value="mRNA"/>
</dbReference>
<reference evidence="2" key="2">
    <citation type="submission" date="2012-06" db="EMBL/GenBank/DDBJ databases">
        <authorList>
            <person name="Yu Y."/>
            <person name="Currie J."/>
            <person name="Lomeli R."/>
            <person name="Angelova A."/>
            <person name="Collura K."/>
            <person name="Wissotski M."/>
            <person name="Campos D."/>
            <person name="Kudrna D."/>
            <person name="Golser W."/>
            <person name="Ashely E."/>
            <person name="Descour A."/>
            <person name="Fernandes J."/>
            <person name="Soderlund C."/>
            <person name="Walbot V."/>
        </authorList>
    </citation>
    <scope>NUCLEOTIDE SEQUENCE</scope>
    <source>
        <strain evidence="2">B73</strain>
    </source>
</reference>
<organism evidence="2">
    <name type="scientific">Zea mays</name>
    <name type="common">Maize</name>
    <dbReference type="NCBI Taxonomy" id="4577"/>
    <lineage>
        <taxon>Eukaryota</taxon>
        <taxon>Viridiplantae</taxon>
        <taxon>Streptophyta</taxon>
        <taxon>Embryophyta</taxon>
        <taxon>Tracheophyta</taxon>
        <taxon>Spermatophyta</taxon>
        <taxon>Magnoliopsida</taxon>
        <taxon>Liliopsida</taxon>
        <taxon>Poales</taxon>
        <taxon>Poaceae</taxon>
        <taxon>PACMAD clade</taxon>
        <taxon>Panicoideae</taxon>
        <taxon>Andropogonodae</taxon>
        <taxon>Andropogoneae</taxon>
        <taxon>Tripsacinae</taxon>
        <taxon>Zea</taxon>
    </lineage>
</organism>
<reference evidence="2" key="1">
    <citation type="journal article" date="2009" name="PLoS Genet.">
        <title>Sequencing, mapping, and analysis of 27,455 maize full-length cDNAs.</title>
        <authorList>
            <person name="Soderlund C."/>
            <person name="Descour A."/>
            <person name="Kudrna D."/>
            <person name="Bomhoff M."/>
            <person name="Boyd L."/>
            <person name="Currie J."/>
            <person name="Angelova A."/>
            <person name="Collura K."/>
            <person name="Wissotski M."/>
            <person name="Ashley E."/>
            <person name="Morrow D."/>
            <person name="Fernandes J."/>
            <person name="Walbot V."/>
            <person name="Yu Y."/>
        </authorList>
    </citation>
    <scope>NUCLEOTIDE SEQUENCE</scope>
    <source>
        <strain evidence="2">B73</strain>
    </source>
</reference>